<name>A0AB38YPH6_VEIPA</name>
<protein>
    <recommendedName>
        <fullName evidence="3">HNH/Endo VII superfamily nuclease toxins domain-containing protein</fullName>
    </recommendedName>
</protein>
<organism evidence="1 2">
    <name type="scientific">Veillonella parvula</name>
    <name type="common">Staphylococcus parvulus</name>
    <dbReference type="NCBI Taxonomy" id="29466"/>
    <lineage>
        <taxon>Bacteria</taxon>
        <taxon>Bacillati</taxon>
        <taxon>Bacillota</taxon>
        <taxon>Negativicutes</taxon>
        <taxon>Veillonellales</taxon>
        <taxon>Veillonellaceae</taxon>
        <taxon>Veillonella</taxon>
    </lineage>
</organism>
<dbReference type="EMBL" id="CP133463">
    <property type="protein sequence ID" value="WMS19851.1"/>
    <property type="molecule type" value="Genomic_DNA"/>
</dbReference>
<sequence>MTHEQNQLRLSQLAAAKTAKEYNDINSYWRDIDSAQESELKNKIEDTYYMSSSDRYNPNIYFSVEDRIRENKEAIGAVNPNYEFKSIYGLDGKIKERITIHIVGRIEDLYNGRYDSDIFRILRFKLQNQVATRLALLKGYSPDSVAYRQDVLKTFNEIDDKGNSIVFNGKSFGYGLTDAVIDNNTFDLSTHVRTGLNLNRPNNNYYYYAGRMTGDAITTVEGAGLVVTGLGGTGLTIAGASLALTPATVGQIAAGGGVIANSGKNFGNDITLFAKAQKQQTSGIIQKDHMDIEPIRNCVSESQFRNMDLGVPMEKHYKQHFSEKDVTKVPVKAEPNSSVDIYQNGNLKQRRYYDNEGNPIVDIDYTHSGNNHDFPHKHVWLENLGRSKHK</sequence>
<dbReference type="RefSeq" id="WP_004694178.1">
    <property type="nucleotide sequence ID" value="NZ_CP133463.1"/>
</dbReference>
<proteinExistence type="predicted"/>
<gene>
    <name evidence="1" type="ORF">RDV51_00500</name>
</gene>
<accession>A0AB38YPH6</accession>
<evidence type="ECO:0008006" key="3">
    <source>
        <dbReference type="Google" id="ProtNLM"/>
    </source>
</evidence>
<dbReference type="Proteomes" id="UP001228955">
    <property type="component" value="Chromosome"/>
</dbReference>
<evidence type="ECO:0000313" key="1">
    <source>
        <dbReference type="EMBL" id="WMS19851.1"/>
    </source>
</evidence>
<dbReference type="AlphaFoldDB" id="A0AB38YPH6"/>
<reference evidence="1" key="1">
    <citation type="submission" date="2023-08" db="EMBL/GenBank/DDBJ databases">
        <title>Veillonella_parvula_DSM 2007_complete_genome_hifiasm_Zymo_Research_D6332.</title>
        <authorList>
            <person name="Damerum A."/>
        </authorList>
    </citation>
    <scope>NUCLEOTIDE SEQUENCE</scope>
    <source>
        <strain evidence="1">DSM 2007</strain>
    </source>
</reference>
<evidence type="ECO:0000313" key="2">
    <source>
        <dbReference type="Proteomes" id="UP001228955"/>
    </source>
</evidence>